<dbReference type="InterPro" id="IPR002852">
    <property type="entry name" value="UPF0251"/>
</dbReference>
<evidence type="ECO:0000313" key="4">
    <source>
        <dbReference type="Proteomes" id="UP000294614"/>
    </source>
</evidence>
<dbReference type="OrthoDB" id="280278at2"/>
<dbReference type="PANTHER" id="PTHR37478">
    <property type="match status" value="1"/>
</dbReference>
<dbReference type="InterPro" id="IPR013324">
    <property type="entry name" value="RNA_pol_sigma_r3/r4-like"/>
</dbReference>
<evidence type="ECO:0000256" key="1">
    <source>
        <dbReference type="ARBA" id="ARBA00009350"/>
    </source>
</evidence>
<dbReference type="PANTHER" id="PTHR37478:SF2">
    <property type="entry name" value="UPF0251 PROTEIN TK0562"/>
    <property type="match status" value="1"/>
</dbReference>
<dbReference type="Gene3D" id="1.10.10.10">
    <property type="entry name" value="Winged helix-like DNA-binding domain superfamily/Winged helix DNA-binding domain"/>
    <property type="match status" value="1"/>
</dbReference>
<dbReference type="Pfam" id="PF02001">
    <property type="entry name" value="DUF134"/>
    <property type="match status" value="1"/>
</dbReference>
<dbReference type="InterPro" id="IPR036388">
    <property type="entry name" value="WH-like_DNA-bd_sf"/>
</dbReference>
<name>A0A4R1KDL3_9BACT</name>
<proteinExistence type="inferred from homology"/>
<dbReference type="RefSeq" id="WP_132872051.1">
    <property type="nucleotide sequence ID" value="NZ_JAJUHT010000018.1"/>
</dbReference>
<dbReference type="EMBL" id="SMGG01000003">
    <property type="protein sequence ID" value="TCK62187.1"/>
    <property type="molecule type" value="Genomic_DNA"/>
</dbReference>
<dbReference type="AlphaFoldDB" id="A0A4R1KDL3"/>
<dbReference type="HAMAP" id="MF_00674">
    <property type="entry name" value="UPF0251"/>
    <property type="match status" value="1"/>
</dbReference>
<comment type="similarity">
    <text evidence="1 2">Belongs to the UPF0251 family.</text>
</comment>
<dbReference type="GO" id="GO:0003677">
    <property type="term" value="F:DNA binding"/>
    <property type="evidence" value="ECO:0007669"/>
    <property type="project" value="UniProtKB-KW"/>
</dbReference>
<evidence type="ECO:0000256" key="2">
    <source>
        <dbReference type="HAMAP-Rule" id="MF_00674"/>
    </source>
</evidence>
<evidence type="ECO:0000313" key="3">
    <source>
        <dbReference type="EMBL" id="TCK62187.1"/>
    </source>
</evidence>
<accession>A0A4R1KDL3</accession>
<keyword evidence="4" id="KW-1185">Reference proteome</keyword>
<reference evidence="3 4" key="1">
    <citation type="submission" date="2019-03" db="EMBL/GenBank/DDBJ databases">
        <title>Genomic Encyclopedia of Type Strains, Phase IV (KMG-IV): sequencing the most valuable type-strain genomes for metagenomic binning, comparative biology and taxonomic classification.</title>
        <authorList>
            <person name="Goeker M."/>
        </authorList>
    </citation>
    <scope>NUCLEOTIDE SEQUENCE [LARGE SCALE GENOMIC DNA]</scope>
    <source>
        <strain evidence="3 4">DSM 24984</strain>
    </source>
</reference>
<sequence length="128" mass="14160">MPRPSKPRVIGAQPEISSFKPRGISAKKLKAVNLTLDEFEAIRLADYQGLSHEDAAVLMNISRPTFSRLVEKARIKVASFIIEGSELNISGGNVTFQDRGCSVFKQALPDSRIERRKHSAAALEESYC</sequence>
<dbReference type="Proteomes" id="UP000294614">
    <property type="component" value="Unassembled WGS sequence"/>
</dbReference>
<gene>
    <name evidence="3" type="ORF">C8D98_0701</name>
</gene>
<dbReference type="SUPFAM" id="SSF88659">
    <property type="entry name" value="Sigma3 and sigma4 domains of RNA polymerase sigma factors"/>
    <property type="match status" value="1"/>
</dbReference>
<organism evidence="3 4">
    <name type="scientific">Seleniivibrio woodruffii</name>
    <dbReference type="NCBI Taxonomy" id="1078050"/>
    <lineage>
        <taxon>Bacteria</taxon>
        <taxon>Pseudomonadati</taxon>
        <taxon>Deferribacterota</taxon>
        <taxon>Deferribacteres</taxon>
        <taxon>Deferribacterales</taxon>
        <taxon>Geovibrionaceae</taxon>
        <taxon>Seleniivibrio</taxon>
    </lineage>
</organism>
<protein>
    <recommendedName>
        <fullName evidence="2">UPF0251 protein C8D98_0701</fullName>
    </recommendedName>
</protein>
<keyword evidence="3" id="KW-0238">DNA-binding</keyword>
<comment type="caution">
    <text evidence="3">The sequence shown here is derived from an EMBL/GenBank/DDBJ whole genome shotgun (WGS) entry which is preliminary data.</text>
</comment>